<evidence type="ECO:0000256" key="8">
    <source>
        <dbReference type="HAMAP-Rule" id="MF_00101"/>
    </source>
</evidence>
<comment type="similarity">
    <text evidence="8">Belongs to the P-Pant transferase superfamily. AcpS family.</text>
</comment>
<comment type="subcellular location">
    <subcellularLocation>
        <location evidence="8">Cytoplasm</location>
    </subcellularLocation>
</comment>
<keyword evidence="3 8" id="KW-0479">Metal-binding</keyword>
<dbReference type="HAMAP" id="MF_00101">
    <property type="entry name" value="AcpS"/>
    <property type="match status" value="1"/>
</dbReference>
<keyword evidence="7 8" id="KW-0275">Fatty acid biosynthesis</keyword>
<evidence type="ECO:0000256" key="3">
    <source>
        <dbReference type="ARBA" id="ARBA00022723"/>
    </source>
</evidence>
<feature type="binding site" evidence="8">
    <location>
        <position position="6"/>
    </location>
    <ligand>
        <name>Mg(2+)</name>
        <dbReference type="ChEBI" id="CHEBI:18420"/>
    </ligand>
</feature>
<dbReference type="Gene3D" id="3.90.470.20">
    <property type="entry name" value="4'-phosphopantetheinyl transferase domain"/>
    <property type="match status" value="1"/>
</dbReference>
<comment type="catalytic activity">
    <reaction evidence="8">
        <text>apo-[ACP] + CoA = holo-[ACP] + adenosine 3',5'-bisphosphate + H(+)</text>
        <dbReference type="Rhea" id="RHEA:12068"/>
        <dbReference type="Rhea" id="RHEA-COMP:9685"/>
        <dbReference type="Rhea" id="RHEA-COMP:9690"/>
        <dbReference type="ChEBI" id="CHEBI:15378"/>
        <dbReference type="ChEBI" id="CHEBI:29999"/>
        <dbReference type="ChEBI" id="CHEBI:57287"/>
        <dbReference type="ChEBI" id="CHEBI:58343"/>
        <dbReference type="ChEBI" id="CHEBI:64479"/>
        <dbReference type="EC" id="2.7.8.7"/>
    </reaction>
</comment>
<dbReference type="Pfam" id="PF01648">
    <property type="entry name" value="ACPS"/>
    <property type="match status" value="1"/>
</dbReference>
<gene>
    <name evidence="8 10" type="primary">acpS</name>
    <name evidence="10" type="ORF">L5014_34280</name>
</gene>
<keyword evidence="6 8" id="KW-0443">Lipid metabolism</keyword>
<evidence type="ECO:0000256" key="6">
    <source>
        <dbReference type="ARBA" id="ARBA00023098"/>
    </source>
</evidence>
<keyword evidence="1 8" id="KW-0444">Lipid biosynthesis</keyword>
<feature type="binding site" evidence="8">
    <location>
        <position position="58"/>
    </location>
    <ligand>
        <name>Mg(2+)</name>
        <dbReference type="ChEBI" id="CHEBI:18420"/>
    </ligand>
</feature>
<dbReference type="InterPro" id="IPR008278">
    <property type="entry name" value="4-PPantetheinyl_Trfase_dom"/>
</dbReference>
<evidence type="ECO:0000256" key="7">
    <source>
        <dbReference type="ARBA" id="ARBA00023160"/>
    </source>
</evidence>
<dbReference type="RefSeq" id="WP_238468337.1">
    <property type="nucleotide sequence ID" value="NZ_JAKLJA010000057.1"/>
</dbReference>
<comment type="function">
    <text evidence="8">Transfers the 4'-phosphopantetheine moiety from coenzyme A to a Ser of acyl-carrier-protein.</text>
</comment>
<accession>A0A9X1UMV6</accession>
<keyword evidence="8" id="KW-0963">Cytoplasm</keyword>
<feature type="domain" description="4'-phosphopantetheinyl transferase" evidence="9">
    <location>
        <begin position="2"/>
        <end position="99"/>
    </location>
</feature>
<name>A0A9X1UMV6_9BURK</name>
<evidence type="ECO:0000313" key="11">
    <source>
        <dbReference type="Proteomes" id="UP001139308"/>
    </source>
</evidence>
<dbReference type="InterPro" id="IPR037143">
    <property type="entry name" value="4-PPantetheinyl_Trfase_dom_sf"/>
</dbReference>
<keyword evidence="2 8" id="KW-0808">Transferase</keyword>
<dbReference type="EMBL" id="JAKLJA010000057">
    <property type="protein sequence ID" value="MCG5078341.1"/>
    <property type="molecule type" value="Genomic_DNA"/>
</dbReference>
<organism evidence="10 11">
    <name type="scientific">Paraburkholderia tagetis</name>
    <dbReference type="NCBI Taxonomy" id="2913261"/>
    <lineage>
        <taxon>Bacteria</taxon>
        <taxon>Pseudomonadati</taxon>
        <taxon>Pseudomonadota</taxon>
        <taxon>Betaproteobacteria</taxon>
        <taxon>Burkholderiales</taxon>
        <taxon>Burkholderiaceae</taxon>
        <taxon>Paraburkholderia</taxon>
    </lineage>
</organism>
<evidence type="ECO:0000256" key="2">
    <source>
        <dbReference type="ARBA" id="ARBA00022679"/>
    </source>
</evidence>
<proteinExistence type="inferred from homology"/>
<dbReference type="Proteomes" id="UP001139308">
    <property type="component" value="Unassembled WGS sequence"/>
</dbReference>
<dbReference type="NCBIfam" id="TIGR00516">
    <property type="entry name" value="acpS"/>
    <property type="match status" value="1"/>
</dbReference>
<evidence type="ECO:0000313" key="10">
    <source>
        <dbReference type="EMBL" id="MCG5078341.1"/>
    </source>
</evidence>
<dbReference type="NCBIfam" id="TIGR00556">
    <property type="entry name" value="pantethn_trn"/>
    <property type="match status" value="1"/>
</dbReference>
<evidence type="ECO:0000256" key="5">
    <source>
        <dbReference type="ARBA" id="ARBA00022842"/>
    </source>
</evidence>
<comment type="caution">
    <text evidence="10">The sequence shown here is derived from an EMBL/GenBank/DDBJ whole genome shotgun (WGS) entry which is preliminary data.</text>
</comment>
<reference evidence="10" key="1">
    <citation type="submission" date="2022-01" db="EMBL/GenBank/DDBJ databases">
        <title>Genome sequence and assembly of Parabukholderia sp. RG36.</title>
        <authorList>
            <person name="Chhetri G."/>
        </authorList>
    </citation>
    <scope>NUCLEOTIDE SEQUENCE</scope>
    <source>
        <strain evidence="10">RG36</strain>
    </source>
</reference>
<keyword evidence="4 8" id="KW-0276">Fatty acid metabolism</keyword>
<keyword evidence="11" id="KW-1185">Reference proteome</keyword>
<evidence type="ECO:0000256" key="1">
    <source>
        <dbReference type="ARBA" id="ARBA00022516"/>
    </source>
</evidence>
<dbReference type="GO" id="GO:0006633">
    <property type="term" value="P:fatty acid biosynthetic process"/>
    <property type="evidence" value="ECO:0007669"/>
    <property type="project" value="UniProtKB-UniRule"/>
</dbReference>
<dbReference type="InterPro" id="IPR004568">
    <property type="entry name" value="Ppantetheine-prot_Trfase_dom"/>
</dbReference>
<evidence type="ECO:0000256" key="4">
    <source>
        <dbReference type="ARBA" id="ARBA00022832"/>
    </source>
</evidence>
<dbReference type="GO" id="GO:0000287">
    <property type="term" value="F:magnesium ion binding"/>
    <property type="evidence" value="ECO:0007669"/>
    <property type="project" value="UniProtKB-UniRule"/>
</dbReference>
<dbReference type="SUPFAM" id="SSF56214">
    <property type="entry name" value="4'-phosphopantetheinyl transferase"/>
    <property type="match status" value="1"/>
</dbReference>
<dbReference type="EC" id="2.7.8.7" evidence="8"/>
<dbReference type="GO" id="GO:0008897">
    <property type="term" value="F:holo-[acyl-carrier-protein] synthase activity"/>
    <property type="evidence" value="ECO:0007669"/>
    <property type="project" value="UniProtKB-UniRule"/>
</dbReference>
<keyword evidence="5 8" id="KW-0460">Magnesium</keyword>
<dbReference type="InterPro" id="IPR002582">
    <property type="entry name" value="ACPS"/>
</dbReference>
<protein>
    <recommendedName>
        <fullName evidence="8">Holo-[acyl-carrier-protein] synthase</fullName>
        <shortName evidence="8">Holo-ACP synthase</shortName>
        <ecNumber evidence="8">2.7.8.7</ecNumber>
    </recommendedName>
    <alternativeName>
        <fullName evidence="8">4'-phosphopantetheinyl transferase AcpS</fullName>
    </alternativeName>
</protein>
<sequence>MRIGIDIVETGRIAQAIERSGDAFIGRLISAEEAHGHDLGHSQQQGAERIAGIWAAKEAAVKALGTGFRNGITFHDIKILHDPHGKPYFEFSGEFEKIMRLENLKTSILTISHCRTHAVAAVVLD</sequence>
<dbReference type="AlphaFoldDB" id="A0A9X1UMV6"/>
<comment type="cofactor">
    <cofactor evidence="8">
        <name>Mg(2+)</name>
        <dbReference type="ChEBI" id="CHEBI:18420"/>
    </cofactor>
</comment>
<dbReference type="GO" id="GO:0005737">
    <property type="term" value="C:cytoplasm"/>
    <property type="evidence" value="ECO:0007669"/>
    <property type="project" value="UniProtKB-SubCell"/>
</dbReference>
<evidence type="ECO:0000259" key="9">
    <source>
        <dbReference type="Pfam" id="PF01648"/>
    </source>
</evidence>